<name>A0A6J7CH30_9ZZZZ</name>
<dbReference type="EMBL" id="CAFBMA010000008">
    <property type="protein sequence ID" value="CAB4898146.1"/>
    <property type="molecule type" value="Genomic_DNA"/>
</dbReference>
<evidence type="ECO:0000313" key="5">
    <source>
        <dbReference type="EMBL" id="CAB5034420.1"/>
    </source>
</evidence>
<evidence type="ECO:0000313" key="1">
    <source>
        <dbReference type="EMBL" id="CAB4609695.1"/>
    </source>
</evidence>
<accession>A0A6J7CH30</accession>
<reference evidence="3" key="1">
    <citation type="submission" date="2020-05" db="EMBL/GenBank/DDBJ databases">
        <authorList>
            <person name="Chiriac C."/>
            <person name="Salcher M."/>
            <person name="Ghai R."/>
            <person name="Kavagutti S V."/>
        </authorList>
    </citation>
    <scope>NUCLEOTIDE SEQUENCE</scope>
</reference>
<dbReference type="EMBL" id="CAEZZS010000023">
    <property type="protein sequence ID" value="CAB4775925.1"/>
    <property type="molecule type" value="Genomic_DNA"/>
</dbReference>
<proteinExistence type="predicted"/>
<sequence>MGFLQKSASAATLNLSGEKNGPRTGMKLNTAAIDAEKINEADYLCSL</sequence>
<gene>
    <name evidence="1" type="ORF">UFOPK1811_01336</name>
    <name evidence="2" type="ORF">UFOPK2922_00653</name>
    <name evidence="3" type="ORF">UFOPK3306_00243</name>
    <name evidence="4" type="ORF">UFOPK3511_00876</name>
    <name evidence="5" type="ORF">UFOPK4209_00158</name>
</gene>
<dbReference type="EMBL" id="CAFBLI010000011">
    <property type="protein sequence ID" value="CAB4857577.1"/>
    <property type="molecule type" value="Genomic_DNA"/>
</dbReference>
<evidence type="ECO:0000313" key="4">
    <source>
        <dbReference type="EMBL" id="CAB4898146.1"/>
    </source>
</evidence>
<dbReference type="EMBL" id="CAEZUJ010000097">
    <property type="protein sequence ID" value="CAB4609695.1"/>
    <property type="molecule type" value="Genomic_DNA"/>
</dbReference>
<organism evidence="3">
    <name type="scientific">freshwater metagenome</name>
    <dbReference type="NCBI Taxonomy" id="449393"/>
    <lineage>
        <taxon>unclassified sequences</taxon>
        <taxon>metagenomes</taxon>
        <taxon>ecological metagenomes</taxon>
    </lineage>
</organism>
<protein>
    <submittedName>
        <fullName evidence="3">Unannotated protein</fullName>
    </submittedName>
</protein>
<evidence type="ECO:0000313" key="2">
    <source>
        <dbReference type="EMBL" id="CAB4775925.1"/>
    </source>
</evidence>
<dbReference type="AlphaFoldDB" id="A0A6J7CH30"/>
<dbReference type="EMBL" id="CAFBPY010000013">
    <property type="protein sequence ID" value="CAB5034420.1"/>
    <property type="molecule type" value="Genomic_DNA"/>
</dbReference>
<evidence type="ECO:0000313" key="3">
    <source>
        <dbReference type="EMBL" id="CAB4857577.1"/>
    </source>
</evidence>